<dbReference type="InterPro" id="IPR047647">
    <property type="entry name" value="ISAs1_transpos"/>
</dbReference>
<name>A0AB35X8C9_9ENTR</name>
<gene>
    <name evidence="4" type="ORF">V4836_02255</name>
    <name evidence="5" type="ORF">V4836_03265</name>
    <name evidence="6" type="ORF">V4836_03560</name>
    <name evidence="7" type="ORF">V4836_03570</name>
    <name evidence="8" type="ORF">V4836_06955</name>
    <name evidence="9" type="ORF">V4836_08090</name>
    <name evidence="10" type="ORF">V4836_08185</name>
    <name evidence="11" type="ORF">V4836_08225</name>
    <name evidence="12" type="ORF">V4836_08340</name>
    <name evidence="13" type="ORF">V4836_09330</name>
    <name evidence="14" type="ORF">V4836_09980</name>
    <name evidence="15" type="ORF">V4836_10990</name>
    <name evidence="16" type="ORF">V4836_11065</name>
    <name evidence="17" type="ORF">V4836_12770</name>
    <name evidence="18" type="ORF">V4836_14600</name>
    <name evidence="19" type="ORF">V4836_15340</name>
    <name evidence="20" type="ORF">V4836_18300</name>
    <name evidence="21" type="ORF">V4836_18330</name>
    <name evidence="22" type="ORF">V4836_18520</name>
    <name evidence="23" type="ORF">V4836_19360</name>
    <name evidence="24" type="ORF">V4836_19460</name>
    <name evidence="25" type="ORF">V4836_22000</name>
    <name evidence="26" type="ORF">V4836_22735</name>
    <name evidence="27" type="ORF">V4836_22760</name>
    <name evidence="28" type="ORF">V4836_22820</name>
    <name evidence="29" type="ORF">V4836_23115</name>
    <name evidence="30" type="ORF">V4836_25005</name>
    <name evidence="31" type="ORF">V4836_26490</name>
    <name evidence="32" type="ORF">V4836_27065</name>
</gene>
<dbReference type="EMBL" id="JAZKKV010000001">
    <property type="protein sequence ID" value="MEE9654355.1"/>
    <property type="molecule type" value="Genomic_DNA"/>
</dbReference>
<dbReference type="GO" id="GO:0003677">
    <property type="term" value="F:DNA binding"/>
    <property type="evidence" value="ECO:0007669"/>
    <property type="project" value="InterPro"/>
</dbReference>
<evidence type="ECO:0000313" key="15">
    <source>
        <dbReference type="EMBL" id="MEE9654669.1"/>
    </source>
</evidence>
<evidence type="ECO:0000313" key="33">
    <source>
        <dbReference type="Proteomes" id="UP001331691"/>
    </source>
</evidence>
<evidence type="ECO:0000313" key="26">
    <source>
        <dbReference type="EMBL" id="MEE9656889.1"/>
    </source>
</evidence>
<evidence type="ECO:0000313" key="25">
    <source>
        <dbReference type="EMBL" id="MEE9656751.1"/>
    </source>
</evidence>
<accession>A0AB35X8C9</accession>
<evidence type="ECO:0000259" key="3">
    <source>
        <dbReference type="Pfam" id="PF13808"/>
    </source>
</evidence>
<evidence type="ECO:0000313" key="28">
    <source>
        <dbReference type="EMBL" id="MEE9656905.1"/>
    </source>
</evidence>
<evidence type="ECO:0000313" key="12">
    <source>
        <dbReference type="EMBL" id="MEE9654164.1"/>
    </source>
</evidence>
<evidence type="ECO:0000313" key="4">
    <source>
        <dbReference type="EMBL" id="MEE9652999.1"/>
    </source>
</evidence>
<evidence type="ECO:0000313" key="23">
    <source>
        <dbReference type="EMBL" id="MEE9656250.1"/>
    </source>
</evidence>
<dbReference type="InterPro" id="IPR051698">
    <property type="entry name" value="Transposase_11-like"/>
</dbReference>
<evidence type="ECO:0000313" key="11">
    <source>
        <dbReference type="EMBL" id="MEE9654144.1"/>
    </source>
</evidence>
<dbReference type="RefSeq" id="WP_099531397.1">
    <property type="nucleotide sequence ID" value="NZ_JAZKKV010000001.1"/>
</dbReference>
<dbReference type="GO" id="GO:0006313">
    <property type="term" value="P:DNA transposition"/>
    <property type="evidence" value="ECO:0007669"/>
    <property type="project" value="InterPro"/>
</dbReference>
<dbReference type="EMBL" id="JAZKKV010000001">
    <property type="protein sequence ID" value="MEE9654136.1"/>
    <property type="molecule type" value="Genomic_DNA"/>
</dbReference>
<feature type="domain" description="H repeat-associated protein N-terminal" evidence="3">
    <location>
        <begin position="8"/>
        <end position="94"/>
    </location>
</feature>
<dbReference type="EMBL" id="JAZKKV010000001">
    <property type="protein sequence ID" value="MEE9656905.1"/>
    <property type="molecule type" value="Genomic_DNA"/>
</dbReference>
<dbReference type="EMBL" id="JAZKKV010000001">
    <property type="protein sequence ID" value="MEE9656090.1"/>
    <property type="molecule type" value="Genomic_DNA"/>
</dbReference>
<evidence type="ECO:0000313" key="9">
    <source>
        <dbReference type="EMBL" id="MEE9654117.1"/>
    </source>
</evidence>
<evidence type="ECO:0000313" key="27">
    <source>
        <dbReference type="EMBL" id="MEE9656893.1"/>
    </source>
</evidence>
<reference evidence="12 33" key="1">
    <citation type="submission" date="2023-10" db="EMBL/GenBank/DDBJ databases">
        <title>Wastewater isolates of ESBL- and carbapenemase-producing Gram-negative bacteria from New Zealand.</title>
        <authorList>
            <person name="Straub C."/>
            <person name="Weaver L."/>
            <person name="Cornelius A."/>
            <person name="Mcgill E."/>
            <person name="Dyet K."/>
            <person name="White L."/>
            <person name="Pattis I."/>
        </authorList>
    </citation>
    <scope>NUCLEOTIDE SEQUENCE [LARGE SCALE GENOMIC DNA]</scope>
    <source>
        <strain evidence="12 33">ESBL09</strain>
    </source>
</reference>
<dbReference type="EMBL" id="JAZKKV010000001">
    <property type="protein sequence ID" value="MEE9654144.1"/>
    <property type="molecule type" value="Genomic_DNA"/>
</dbReference>
<evidence type="ECO:0000313" key="29">
    <source>
        <dbReference type="EMBL" id="MEE9656961.1"/>
    </source>
</evidence>
<dbReference type="Pfam" id="PF01609">
    <property type="entry name" value="DDE_Tnp_1"/>
    <property type="match status" value="1"/>
</dbReference>
<evidence type="ECO:0000313" key="32">
    <source>
        <dbReference type="EMBL" id="MEE9657698.1"/>
    </source>
</evidence>
<dbReference type="EMBL" id="JAZKKV010000001">
    <property type="protein sequence ID" value="MEE9655362.1"/>
    <property type="molecule type" value="Genomic_DNA"/>
</dbReference>
<evidence type="ECO:0000313" key="14">
    <source>
        <dbReference type="EMBL" id="MEE9654481.1"/>
    </source>
</evidence>
<organism evidence="12 33">
    <name type="scientific">Kluyvera ascorbata</name>
    <dbReference type="NCBI Taxonomy" id="51288"/>
    <lineage>
        <taxon>Bacteria</taxon>
        <taxon>Pseudomonadati</taxon>
        <taxon>Pseudomonadota</taxon>
        <taxon>Gammaproteobacteria</taxon>
        <taxon>Enterobacterales</taxon>
        <taxon>Enterobacteriaceae</taxon>
        <taxon>Kluyvera</taxon>
    </lineage>
</organism>
<comment type="similarity">
    <text evidence="1">Belongs to the transposase 11 family.</text>
</comment>
<dbReference type="InterPro" id="IPR032806">
    <property type="entry name" value="YbfD_N"/>
</dbReference>
<evidence type="ECO:0000313" key="31">
    <source>
        <dbReference type="EMBL" id="MEE9657606.1"/>
    </source>
</evidence>
<dbReference type="EMBL" id="JAZKKV010000001">
    <property type="protein sequence ID" value="MEE9656049.1"/>
    <property type="molecule type" value="Genomic_DNA"/>
</dbReference>
<evidence type="ECO:0000313" key="24">
    <source>
        <dbReference type="EMBL" id="MEE9656269.1"/>
    </source>
</evidence>
<dbReference type="EMBL" id="JAZKKV010000001">
    <property type="protein sequence ID" value="MEE9654117.1"/>
    <property type="molecule type" value="Genomic_DNA"/>
</dbReference>
<feature type="domain" description="Transposase IS4-like" evidence="2">
    <location>
        <begin position="103"/>
        <end position="337"/>
    </location>
</feature>
<dbReference type="InterPro" id="IPR002559">
    <property type="entry name" value="Transposase_11"/>
</dbReference>
<dbReference type="EMBL" id="JAZKKV010000001">
    <property type="protein sequence ID" value="MEE9654481.1"/>
    <property type="molecule type" value="Genomic_DNA"/>
</dbReference>
<evidence type="ECO:0000313" key="21">
    <source>
        <dbReference type="EMBL" id="MEE9656054.1"/>
    </source>
</evidence>
<evidence type="ECO:0000313" key="7">
    <source>
        <dbReference type="EMBL" id="MEE9653248.1"/>
    </source>
</evidence>
<dbReference type="EMBL" id="JAZKKV010000001">
    <property type="protein sequence ID" value="MEE9655011.1"/>
    <property type="molecule type" value="Genomic_DNA"/>
</dbReference>
<dbReference type="EMBL" id="JAZKKV010000001">
    <property type="protein sequence ID" value="MEE9656250.1"/>
    <property type="molecule type" value="Genomic_DNA"/>
</dbReference>
<dbReference type="PANTHER" id="PTHR30298">
    <property type="entry name" value="H REPEAT-ASSOCIATED PREDICTED TRANSPOSASE"/>
    <property type="match status" value="1"/>
</dbReference>
<dbReference type="EMBL" id="JAZKKV010000001">
    <property type="protein sequence ID" value="MEE9656889.1"/>
    <property type="molecule type" value="Genomic_DNA"/>
</dbReference>
<evidence type="ECO:0000313" key="8">
    <source>
        <dbReference type="EMBL" id="MEE9653897.1"/>
    </source>
</evidence>
<dbReference type="EMBL" id="JAZKKV010000004">
    <property type="protein sequence ID" value="MEE9657606.1"/>
    <property type="molecule type" value="Genomic_DNA"/>
</dbReference>
<dbReference type="AlphaFoldDB" id="A0AB35X8C9"/>
<evidence type="ECO:0000313" key="30">
    <source>
        <dbReference type="EMBL" id="MEE9657321.1"/>
    </source>
</evidence>
<evidence type="ECO:0000313" key="19">
    <source>
        <dbReference type="EMBL" id="MEE9655496.1"/>
    </source>
</evidence>
<dbReference type="EMBL" id="JAZKKV010000001">
    <property type="protein sequence ID" value="MEE9656751.1"/>
    <property type="molecule type" value="Genomic_DNA"/>
</dbReference>
<evidence type="ECO:0000313" key="10">
    <source>
        <dbReference type="EMBL" id="MEE9654136.1"/>
    </source>
</evidence>
<evidence type="ECO:0000313" key="17">
    <source>
        <dbReference type="EMBL" id="MEE9655011.1"/>
    </source>
</evidence>
<dbReference type="EMBL" id="JAZKKV010000002">
    <property type="protein sequence ID" value="MEE9657321.1"/>
    <property type="molecule type" value="Genomic_DNA"/>
</dbReference>
<dbReference type="EMBL" id="JAZKKV010000001">
    <property type="protein sequence ID" value="MEE9656893.1"/>
    <property type="molecule type" value="Genomic_DNA"/>
</dbReference>
<dbReference type="EMBL" id="JAZKKV010000001">
    <property type="protein sequence ID" value="MEE9655496.1"/>
    <property type="molecule type" value="Genomic_DNA"/>
</dbReference>
<evidence type="ECO:0000313" key="18">
    <source>
        <dbReference type="EMBL" id="MEE9655362.1"/>
    </source>
</evidence>
<dbReference type="EMBL" id="JAZKKV010000001">
    <property type="protein sequence ID" value="MEE9656269.1"/>
    <property type="molecule type" value="Genomic_DNA"/>
</dbReference>
<comment type="caution">
    <text evidence="12">The sequence shown here is derived from an EMBL/GenBank/DDBJ whole genome shotgun (WGS) entry which is preliminary data.</text>
</comment>
<evidence type="ECO:0000313" key="5">
    <source>
        <dbReference type="EMBL" id="MEE9653188.1"/>
    </source>
</evidence>
<proteinExistence type="inferred from homology"/>
<dbReference type="EMBL" id="JAZKKV010000001">
    <property type="protein sequence ID" value="MEE9653248.1"/>
    <property type="molecule type" value="Genomic_DNA"/>
</dbReference>
<dbReference type="EMBL" id="JAZKKV010000001">
    <property type="protein sequence ID" value="MEE9653246.1"/>
    <property type="molecule type" value="Genomic_DNA"/>
</dbReference>
<dbReference type="PANTHER" id="PTHR30298:SF0">
    <property type="entry name" value="PROTEIN YBFL-RELATED"/>
    <property type="match status" value="1"/>
</dbReference>
<dbReference type="EMBL" id="JAZKKV010000001">
    <property type="protein sequence ID" value="MEE9654164.1"/>
    <property type="molecule type" value="Genomic_DNA"/>
</dbReference>
<evidence type="ECO:0000259" key="2">
    <source>
        <dbReference type="Pfam" id="PF01609"/>
    </source>
</evidence>
<dbReference type="NCBIfam" id="NF033564">
    <property type="entry name" value="transpos_ISAs1"/>
    <property type="match status" value="1"/>
</dbReference>
<dbReference type="EMBL" id="JAZKKV010000005">
    <property type="protein sequence ID" value="MEE9657698.1"/>
    <property type="molecule type" value="Genomic_DNA"/>
</dbReference>
<evidence type="ECO:0000313" key="6">
    <source>
        <dbReference type="EMBL" id="MEE9653246.1"/>
    </source>
</evidence>
<dbReference type="EMBL" id="JAZKKV010000001">
    <property type="protein sequence ID" value="MEE9656054.1"/>
    <property type="molecule type" value="Genomic_DNA"/>
</dbReference>
<dbReference type="EMBL" id="JAZKKV010000001">
    <property type="protein sequence ID" value="MEE9656961.1"/>
    <property type="molecule type" value="Genomic_DNA"/>
</dbReference>
<dbReference type="GO" id="GO:0004803">
    <property type="term" value="F:transposase activity"/>
    <property type="evidence" value="ECO:0007669"/>
    <property type="project" value="InterPro"/>
</dbReference>
<evidence type="ECO:0000313" key="13">
    <source>
        <dbReference type="EMBL" id="MEE9654355.1"/>
    </source>
</evidence>
<evidence type="ECO:0000313" key="16">
    <source>
        <dbReference type="EMBL" id="MEE9654683.1"/>
    </source>
</evidence>
<protein>
    <submittedName>
        <fullName evidence="12">ISAs1 family transposase</fullName>
    </submittedName>
</protein>
<evidence type="ECO:0000313" key="22">
    <source>
        <dbReference type="EMBL" id="MEE9656090.1"/>
    </source>
</evidence>
<dbReference type="EMBL" id="JAZKKV010000001">
    <property type="protein sequence ID" value="MEE9653897.1"/>
    <property type="molecule type" value="Genomic_DNA"/>
</dbReference>
<keyword evidence="33" id="KW-1185">Reference proteome</keyword>
<evidence type="ECO:0000256" key="1">
    <source>
        <dbReference type="ARBA" id="ARBA00010075"/>
    </source>
</evidence>
<dbReference type="Proteomes" id="UP001331691">
    <property type="component" value="Unassembled WGS sequence"/>
</dbReference>
<dbReference type="Pfam" id="PF13808">
    <property type="entry name" value="DDE_Tnp_1_assoc"/>
    <property type="match status" value="1"/>
</dbReference>
<evidence type="ECO:0000313" key="20">
    <source>
        <dbReference type="EMBL" id="MEE9656049.1"/>
    </source>
</evidence>
<dbReference type="EMBL" id="JAZKKV010000001">
    <property type="protein sequence ID" value="MEE9654669.1"/>
    <property type="molecule type" value="Genomic_DNA"/>
</dbReference>
<dbReference type="EMBL" id="JAZKKV010000001">
    <property type="protein sequence ID" value="MEE9653188.1"/>
    <property type="molecule type" value="Genomic_DNA"/>
</dbReference>
<dbReference type="EMBL" id="JAZKKV010000001">
    <property type="protein sequence ID" value="MEE9652999.1"/>
    <property type="molecule type" value="Genomic_DNA"/>
</dbReference>
<sequence length="375" mass="42016">MFIDSFKQHFESVADPRQSAKVTYPFFDILFGSLCAVIAGAHGWFDIREYLLGHHKWFLELGMFKAGIPADDTIARTISAIKPEQFQACFLKWMAAVHTLTQGELIAIDGKTLRGSYNREDRSSTIHMISAYATANKLVLGQLKTDKKSNEITAIPELLQLLDLQGALVSIDAMACQTKIAKTIIEQKGDYLLAVKGNQGNLSKAVQQAFSALRNDASSLEALQTEKQHGRIESRLCQVLDASTLEGNFSRWKGLKTLAMITSFRTEKGKPVSMEYRYYISSKIMSAEQVASAVREHWAIESMHWVLDVSMQEDACQIYKDHAAENLACLRHLALNMLRAEPTKLSIVGKQKRCWMKTEHLEKVLIAGLSVSLKN</sequence>
<dbReference type="EMBL" id="JAZKKV010000001">
    <property type="protein sequence ID" value="MEE9654683.1"/>
    <property type="molecule type" value="Genomic_DNA"/>
</dbReference>